<dbReference type="Proteomes" id="UP001060215">
    <property type="component" value="Chromosome 12"/>
</dbReference>
<reference evidence="1 2" key="1">
    <citation type="journal article" date="2022" name="Plant J.">
        <title>Chromosome-level genome of Camellia lanceoleosa provides a valuable resource for understanding genome evolution and self-incompatibility.</title>
        <authorList>
            <person name="Gong W."/>
            <person name="Xiao S."/>
            <person name="Wang L."/>
            <person name="Liao Z."/>
            <person name="Chang Y."/>
            <person name="Mo W."/>
            <person name="Hu G."/>
            <person name="Li W."/>
            <person name="Zhao G."/>
            <person name="Zhu H."/>
            <person name="Hu X."/>
            <person name="Ji K."/>
            <person name="Xiang X."/>
            <person name="Song Q."/>
            <person name="Yuan D."/>
            <person name="Jin S."/>
            <person name="Zhang L."/>
        </authorList>
    </citation>
    <scope>NUCLEOTIDE SEQUENCE [LARGE SCALE GENOMIC DNA]</scope>
    <source>
        <strain evidence="1">SQ_2022a</strain>
    </source>
</reference>
<accession>A0ACC0FX45</accession>
<gene>
    <name evidence="1" type="ORF">LOK49_LG11G01553</name>
</gene>
<organism evidence="1 2">
    <name type="scientific">Camellia lanceoleosa</name>
    <dbReference type="NCBI Taxonomy" id="1840588"/>
    <lineage>
        <taxon>Eukaryota</taxon>
        <taxon>Viridiplantae</taxon>
        <taxon>Streptophyta</taxon>
        <taxon>Embryophyta</taxon>
        <taxon>Tracheophyta</taxon>
        <taxon>Spermatophyta</taxon>
        <taxon>Magnoliopsida</taxon>
        <taxon>eudicotyledons</taxon>
        <taxon>Gunneridae</taxon>
        <taxon>Pentapetalae</taxon>
        <taxon>asterids</taxon>
        <taxon>Ericales</taxon>
        <taxon>Theaceae</taxon>
        <taxon>Camellia</taxon>
    </lineage>
</organism>
<dbReference type="EMBL" id="CM045769">
    <property type="protein sequence ID" value="KAI7993418.1"/>
    <property type="molecule type" value="Genomic_DNA"/>
</dbReference>
<evidence type="ECO:0000313" key="2">
    <source>
        <dbReference type="Proteomes" id="UP001060215"/>
    </source>
</evidence>
<evidence type="ECO:0000313" key="1">
    <source>
        <dbReference type="EMBL" id="KAI7993418.1"/>
    </source>
</evidence>
<sequence length="97" mass="10817">MVVGETQPACNLHFGGDPSTFAACSRFPGQAGQCIHMRRSFFLLMSWIQQFSPSTPIRIADFSLEVHPGQNLANFQFVSGDTFGHHVRRILVCVNLH</sequence>
<keyword evidence="2" id="KW-1185">Reference proteome</keyword>
<name>A0ACC0FX45_9ERIC</name>
<comment type="caution">
    <text evidence="1">The sequence shown here is derived from an EMBL/GenBank/DDBJ whole genome shotgun (WGS) entry which is preliminary data.</text>
</comment>
<protein>
    <submittedName>
        <fullName evidence="1">Uncharacterized protein</fullName>
    </submittedName>
</protein>
<proteinExistence type="predicted"/>